<dbReference type="GO" id="GO:0031177">
    <property type="term" value="F:phosphopantetheine binding"/>
    <property type="evidence" value="ECO:0007669"/>
    <property type="project" value="TreeGrafter"/>
</dbReference>
<dbReference type="InterPro" id="IPR000873">
    <property type="entry name" value="AMP-dep_synth/lig_dom"/>
</dbReference>
<dbReference type="NCBIfam" id="TIGR01733">
    <property type="entry name" value="AA-adenyl-dom"/>
    <property type="match status" value="1"/>
</dbReference>
<dbReference type="FunFam" id="3.30.559.10:FF:000012">
    <property type="entry name" value="Non-ribosomal peptide synthetase"/>
    <property type="match status" value="1"/>
</dbReference>
<accession>A0A1D8TLK0</accession>
<dbReference type="OrthoDB" id="9778383at2"/>
<reference evidence="6" key="1">
    <citation type="submission" date="2016-10" db="EMBL/GenBank/DDBJ databases">
        <title>Comparative genomics uncovers the prolific and rare metabolic potential of the cyanobacterial genus Moorea.</title>
        <authorList>
            <person name="Leao T."/>
            <person name="Castelao G."/>
            <person name="Korobeynikov A."/>
            <person name="Monroe E.A."/>
            <person name="Podell S."/>
            <person name="Glukhov E."/>
            <person name="Allen E."/>
            <person name="Gerwick W.H."/>
            <person name="Gerwick L."/>
        </authorList>
    </citation>
    <scope>NUCLEOTIDE SEQUENCE [LARGE SCALE GENOMIC DNA]</scope>
    <source>
        <strain evidence="6">PAL-8-15-08-1</strain>
    </source>
</reference>
<dbReference type="Proteomes" id="UP000177870">
    <property type="component" value="Chromosome"/>
</dbReference>
<dbReference type="Gene3D" id="3.30.559.30">
    <property type="entry name" value="Nonribosomal peptide synthetase, condensation domain"/>
    <property type="match status" value="1"/>
</dbReference>
<dbReference type="InterPro" id="IPR010071">
    <property type="entry name" value="AA_adenyl_dom"/>
</dbReference>
<name>A0A1D8TLK0_9CYAN</name>
<dbReference type="PANTHER" id="PTHR45527:SF14">
    <property type="entry name" value="PLIPASTATIN SYNTHASE SUBUNIT B"/>
    <property type="match status" value="1"/>
</dbReference>
<dbReference type="InterPro" id="IPR023213">
    <property type="entry name" value="CAT-like_dom_sf"/>
</dbReference>
<dbReference type="InterPro" id="IPR041464">
    <property type="entry name" value="TubC_N"/>
</dbReference>
<dbReference type="InterPro" id="IPR045851">
    <property type="entry name" value="AMP-bd_C_sf"/>
</dbReference>
<dbReference type="InterPro" id="IPR013217">
    <property type="entry name" value="Methyltransf_12"/>
</dbReference>
<dbReference type="GO" id="GO:0009403">
    <property type="term" value="P:toxin biosynthetic process"/>
    <property type="evidence" value="ECO:0007669"/>
    <property type="project" value="UniProtKB-ARBA"/>
</dbReference>
<dbReference type="InterPro" id="IPR029063">
    <property type="entry name" value="SAM-dependent_MTases_sf"/>
</dbReference>
<sequence>MKTLKKFLENLANQNVKLWLEGERLRCKAPEGVLTSELRTQLSNHKQEIITFLQQANLKREFKENLIKPIERNGNPSPLSYAQQRLWFIEKMALSSNAYNMPLTLHLVGQLDYVALEKSLNQIIARHETLRTTFSEINGTPVQIIQPPFELELPIIDLSELTPSEATTKLQQLLQQENEQRFNLEVDPPIRAQLYQLGTTEHILQITLHHIASDGWSLTVLPKELSAIYTATLEDQPSPLPSLPIQYADFAVWQRNYLQGETLFSQLSYWKQKLLDLPQLQLPTDHPRPAVETFNGAGIPINIPAALTSKVKQLTQKQGTTLFMTLLAAFKILLSRYSGQESIAVGTPIANRNRSEIEGLIGFFVNSLVMYTDLGGNPSFTEVLNRVKQTALEAYGHQDIPFEKLVEELQPERSLSQNPLFQVVFALQQEEIFKPSYSLPNLEVGLYEGARAKMTVRMDLELHLWVEGEEIKGFCAYNRDLFEAETMSRMLSHYQNLLSAAVETPEGPISQLPLMTEPELDQILVEWNNTKTDYPTDKCIHQLFQEQVQKTPDAVAVVFEQQKLTYSQLNSKANQLAHYLQKLGVVPETLVGICVERSVEMVVGLLAILKAGGAYVPLDPNYPTSRLNYMVEDAQVSIILTQEKWQHDLPSTAAQVICLDRELPNTASSENLTVSITSEHQAYMMYTSGSTGLPKGVNIRHQGVVRLVKNTNYIKLTEEDIFLQLAPISFDAATLEIWGSMLNGGTLAVMPPHQPSLAEIGAAIRENQVTTLWLSAGLFQLMVEEQLENLKSLKQLLAGGDVLSVTHVQKVLEKLPGCQLINGYGPTENTTFTCCFQVKADSNLEKSVPIGKPISNTQVYILDSNLQPVPIGVAGELHLGGDGLAIGYHHRPELTAEKFIPNPFENSKLYKTGDLARYLGDGNIEFIGRIDHQVKIRGYRIETGEIEAVINSYPIVKETVVLATEDNPGDKRLVAYIVPETQTTTTSNRELSETQVDSWQDIFNQQIYDQLSEVTDPLFNTRGWISNYDNQPIPVEQMRIWAGDIVTQVLAQKPESVWEIGCGTGMLLFQIAPQTQNYYGTDISKVSLEYIKQQIEQQPDKYSHVSLAQKRAEDMADIAPNSFDVVLLSSIVQYFPSVEYLLQVIENSIRVVKPGGMIFLGDIRSWPLMKAFHSSVQLYQATPSLSVEQLKPKIDRQMEQEKELLVSPELFVALKEKHPEITHVQIRLQRGTEHNELNKYRYSVLLHIEAQPGKVITPTVESGAALSAQEIETYLRDKEPESICFSGLVNGRVANDVELVELLSQPESKQNVQQLRQFLQEKLVNGIDPERLHQLSSDNGYSLELCWSAQGGPELMDGVFVRSELAKEGIVLTPLTQKSVVASNWNNYGNNPLSSQLRNQLIPELREYLESRLPEYMVPSGLIALSQLPLTPNGKVDRKALPVPDVTSSVSTEYVAPQTETEKLLAEIWQEVLGIEKVGIYDNFFDLGGHSLTAVKLVSKISTNLNISLSVKTLLLHPIIAELSNIMTELIQNKNVSQEPSYQSINNEAQETLNEEVVQTKKSDYIQLESRSLLSLFAVGKIPPVDAAALGCLGEYDPAMFSFSRDYIIENIFENLPFWAIIKQTNWGRIALIGLPRFISDLYSNQDDTVQVIIEALEMAGRIGAKFVSLTGLIPSATDYGLAITKAIANRHDLPKITTGHRTTGAAVVLTIKKICEQGGRDLSTEKVGFIGLGSVGMNVLPLMLKCLPHPQEITLCDVYSKFEFLDNIKQDLVQKFGFKGQINLALSKTTVPEKIYDSTLIVGATNVANVLDIIQVKPGTLIVDDSGPHCFSVEQAIQRFQEREDILFSEGGMLRSPYPMKTTIHLPPSVENILNNAQKSSIFSNPFNIMGCAFSGLLSSQFEQLEPTVGICDGEQSELHYQILQELEFEAGDLHCEHYVLPAKSIANFRQRFGKDL</sequence>
<dbReference type="SUPFAM" id="SSF56801">
    <property type="entry name" value="Acetyl-CoA synthetase-like"/>
    <property type="match status" value="1"/>
</dbReference>
<keyword evidence="2" id="KW-0596">Phosphopantetheine</keyword>
<dbReference type="Gene3D" id="3.40.50.980">
    <property type="match status" value="2"/>
</dbReference>
<dbReference type="GO" id="GO:0005829">
    <property type="term" value="C:cytosol"/>
    <property type="evidence" value="ECO:0007669"/>
    <property type="project" value="TreeGrafter"/>
</dbReference>
<dbReference type="EMBL" id="CP017599">
    <property type="protein sequence ID" value="AOW98528.1"/>
    <property type="molecule type" value="Genomic_DNA"/>
</dbReference>
<dbReference type="GO" id="GO:0008610">
    <property type="term" value="P:lipid biosynthetic process"/>
    <property type="evidence" value="ECO:0007669"/>
    <property type="project" value="UniProtKB-ARBA"/>
</dbReference>
<evidence type="ECO:0000259" key="4">
    <source>
        <dbReference type="PROSITE" id="PS50075"/>
    </source>
</evidence>
<dbReference type="Pfam" id="PF08242">
    <property type="entry name" value="Methyltransf_12"/>
    <property type="match status" value="1"/>
</dbReference>
<gene>
    <name evidence="5" type="ORF">BJP34_02885</name>
</gene>
<dbReference type="RefSeq" id="WP_070391035.1">
    <property type="nucleotide sequence ID" value="NZ_CP017599.1"/>
</dbReference>
<dbReference type="Gene3D" id="1.10.10.1830">
    <property type="entry name" value="Non-ribosomal peptide synthase, adenylation domain"/>
    <property type="match status" value="1"/>
</dbReference>
<dbReference type="Pfam" id="PF00550">
    <property type="entry name" value="PP-binding"/>
    <property type="match status" value="1"/>
</dbReference>
<dbReference type="Pfam" id="PF18563">
    <property type="entry name" value="TubC_N"/>
    <property type="match status" value="1"/>
</dbReference>
<dbReference type="FunFam" id="1.10.1200.10:FF:000005">
    <property type="entry name" value="Nonribosomal peptide synthetase 1"/>
    <property type="match status" value="1"/>
</dbReference>
<dbReference type="PANTHER" id="PTHR45527">
    <property type="entry name" value="NONRIBOSOMAL PEPTIDE SYNTHETASE"/>
    <property type="match status" value="1"/>
</dbReference>
<dbReference type="InterPro" id="IPR001242">
    <property type="entry name" value="Condensation_dom"/>
</dbReference>
<dbReference type="InterPro" id="IPR009081">
    <property type="entry name" value="PP-bd_ACP"/>
</dbReference>
<dbReference type="SUPFAM" id="SSF52777">
    <property type="entry name" value="CoA-dependent acyltransferases"/>
    <property type="match status" value="2"/>
</dbReference>
<dbReference type="SUPFAM" id="SSF47336">
    <property type="entry name" value="ACP-like"/>
    <property type="match status" value="1"/>
</dbReference>
<dbReference type="CDD" id="cd12117">
    <property type="entry name" value="A_NRPS_Srf_like"/>
    <property type="match status" value="1"/>
</dbReference>
<dbReference type="Gene3D" id="2.30.38.10">
    <property type="entry name" value="Luciferase, Domain 3"/>
    <property type="match status" value="1"/>
</dbReference>
<dbReference type="Pfam" id="PF00501">
    <property type="entry name" value="AMP-binding"/>
    <property type="match status" value="1"/>
</dbReference>
<dbReference type="SUPFAM" id="SSF53335">
    <property type="entry name" value="S-adenosyl-L-methionine-dependent methyltransferases"/>
    <property type="match status" value="1"/>
</dbReference>
<organism evidence="5 6">
    <name type="scientific">Moorena producens PAL-8-15-08-1</name>
    <dbReference type="NCBI Taxonomy" id="1458985"/>
    <lineage>
        <taxon>Bacteria</taxon>
        <taxon>Bacillati</taxon>
        <taxon>Cyanobacteriota</taxon>
        <taxon>Cyanophyceae</taxon>
        <taxon>Coleofasciculales</taxon>
        <taxon>Coleofasciculaceae</taxon>
        <taxon>Moorena</taxon>
    </lineage>
</organism>
<evidence type="ECO:0000313" key="5">
    <source>
        <dbReference type="EMBL" id="AOW98528.1"/>
    </source>
</evidence>
<evidence type="ECO:0000256" key="3">
    <source>
        <dbReference type="ARBA" id="ARBA00022553"/>
    </source>
</evidence>
<protein>
    <recommendedName>
        <fullName evidence="4">Carrier domain-containing protein</fullName>
    </recommendedName>
</protein>
<evidence type="ECO:0000313" key="6">
    <source>
        <dbReference type="Proteomes" id="UP000177870"/>
    </source>
</evidence>
<dbReference type="InterPro" id="IPR020845">
    <property type="entry name" value="AMP-binding_CS"/>
</dbReference>
<dbReference type="PROSITE" id="PS00012">
    <property type="entry name" value="PHOSPHOPANTETHEINE"/>
    <property type="match status" value="1"/>
</dbReference>
<proteinExistence type="predicted"/>
<feature type="domain" description="Carrier" evidence="4">
    <location>
        <begin position="1456"/>
        <end position="1531"/>
    </location>
</feature>
<comment type="cofactor">
    <cofactor evidence="1">
        <name>pantetheine 4'-phosphate</name>
        <dbReference type="ChEBI" id="CHEBI:47942"/>
    </cofactor>
</comment>
<keyword evidence="3" id="KW-0597">Phosphoprotein</keyword>
<dbReference type="FunFam" id="2.30.38.10:FF:000001">
    <property type="entry name" value="Non-ribosomal peptide synthetase PvdI"/>
    <property type="match status" value="1"/>
</dbReference>
<dbReference type="InterPro" id="IPR044894">
    <property type="entry name" value="TubC_N_sf"/>
</dbReference>
<evidence type="ECO:0000256" key="1">
    <source>
        <dbReference type="ARBA" id="ARBA00001957"/>
    </source>
</evidence>
<dbReference type="PROSITE" id="PS00455">
    <property type="entry name" value="AMP_BINDING"/>
    <property type="match status" value="1"/>
</dbReference>
<dbReference type="GO" id="GO:0003824">
    <property type="term" value="F:catalytic activity"/>
    <property type="evidence" value="ECO:0007669"/>
    <property type="project" value="InterPro"/>
</dbReference>
<dbReference type="InterPro" id="IPR006162">
    <property type="entry name" value="Ppantetheine_attach_site"/>
</dbReference>
<dbReference type="FunFam" id="3.40.50.12780:FF:000012">
    <property type="entry name" value="Non-ribosomal peptide synthetase"/>
    <property type="match status" value="1"/>
</dbReference>
<evidence type="ECO:0000256" key="2">
    <source>
        <dbReference type="ARBA" id="ARBA00022450"/>
    </source>
</evidence>
<dbReference type="KEGG" id="mpro:BJP34_02885"/>
<dbReference type="STRING" id="1458985.BJP34_02885"/>
<dbReference type="Pfam" id="PF00668">
    <property type="entry name" value="Condensation"/>
    <property type="match status" value="1"/>
</dbReference>
<dbReference type="Gene3D" id="3.40.50.150">
    <property type="entry name" value="Vaccinia Virus protein VP39"/>
    <property type="match status" value="1"/>
</dbReference>
<dbReference type="FunFam" id="3.40.50.980:FF:000001">
    <property type="entry name" value="Non-ribosomal peptide synthetase"/>
    <property type="match status" value="1"/>
</dbReference>
<dbReference type="Gene3D" id="3.30.300.30">
    <property type="match status" value="2"/>
</dbReference>
<dbReference type="InterPro" id="IPR036736">
    <property type="entry name" value="ACP-like_sf"/>
</dbReference>
<dbReference type="Gene3D" id="1.10.1200.10">
    <property type="entry name" value="ACP-like"/>
    <property type="match status" value="1"/>
</dbReference>
<dbReference type="CDD" id="cd02440">
    <property type="entry name" value="AdoMet_MTases"/>
    <property type="match status" value="1"/>
</dbReference>
<dbReference type="PROSITE" id="PS50075">
    <property type="entry name" value="CARRIER"/>
    <property type="match status" value="1"/>
</dbReference>
<dbReference type="CDD" id="cd19531">
    <property type="entry name" value="LCL_NRPS-like"/>
    <property type="match status" value="1"/>
</dbReference>
<dbReference type="Gene3D" id="3.30.559.10">
    <property type="entry name" value="Chloramphenicol acetyltransferase-like domain"/>
    <property type="match status" value="1"/>
</dbReference>
<dbReference type="GO" id="GO:0043041">
    <property type="term" value="P:amino acid activation for nonribosomal peptide biosynthetic process"/>
    <property type="evidence" value="ECO:0007669"/>
    <property type="project" value="TreeGrafter"/>
</dbReference>